<keyword evidence="1" id="KW-0472">Membrane</keyword>
<name>A0A3D9YYL0_9HYPH</name>
<keyword evidence="1" id="KW-0812">Transmembrane</keyword>
<feature type="transmembrane region" description="Helical" evidence="1">
    <location>
        <begin position="35"/>
        <end position="53"/>
    </location>
</feature>
<feature type="transmembrane region" description="Helical" evidence="1">
    <location>
        <begin position="60"/>
        <end position="81"/>
    </location>
</feature>
<accession>A0A3D9YYL0</accession>
<protein>
    <recommendedName>
        <fullName evidence="4">Dolichyl-phosphate-mannose-protein mannosyltransferase</fullName>
    </recommendedName>
</protein>
<keyword evidence="1" id="KW-1133">Transmembrane helix</keyword>
<gene>
    <name evidence="2" type="ORF">DES32_1476</name>
</gene>
<evidence type="ECO:0008006" key="4">
    <source>
        <dbReference type="Google" id="ProtNLM"/>
    </source>
</evidence>
<dbReference type="EMBL" id="QUMO01000002">
    <property type="protein sequence ID" value="REF87844.1"/>
    <property type="molecule type" value="Genomic_DNA"/>
</dbReference>
<keyword evidence="3" id="KW-1185">Reference proteome</keyword>
<evidence type="ECO:0000313" key="3">
    <source>
        <dbReference type="Proteomes" id="UP000256900"/>
    </source>
</evidence>
<feature type="transmembrane region" description="Helical" evidence="1">
    <location>
        <begin position="328"/>
        <end position="345"/>
    </location>
</feature>
<comment type="caution">
    <text evidence="2">The sequence shown here is derived from an EMBL/GenBank/DDBJ whole genome shotgun (WGS) entry which is preliminary data.</text>
</comment>
<feature type="transmembrane region" description="Helical" evidence="1">
    <location>
        <begin position="142"/>
        <end position="175"/>
    </location>
</feature>
<evidence type="ECO:0000256" key="1">
    <source>
        <dbReference type="SAM" id="Phobius"/>
    </source>
</evidence>
<feature type="transmembrane region" description="Helical" evidence="1">
    <location>
        <begin position="271"/>
        <end position="291"/>
    </location>
</feature>
<sequence length="487" mass="53081">MHAKSALFVDDFYYYFVVAKNFVNNGSLSFDGTNLTNGFHPLWFGIVAAVYLASGHSDTISLIVIGIISAILPVIGGIKVWQILKRFVSDATSLATAWAFSVIYVCGGLQISYTGMEVGLVLALFPWLLEGLITPINGSKQVFYFTLLATTIILSRVDSAMIVAIIWLFVVGRTFKERGKEPNLIPRWLVANAPPIVLGALPLLIYVIFNLALFGAVLPQSAIAKALTDAPGPYWEPLMFFTEHFGVIWSPVAVVFAIITVIGLASGDRRLFPWVIVAVWPIIFYATLVFRSPWPCWPWYAYPIVASSPAVAMIALKTSGQGRLTPALSVLAALLLAVGVTSVQVRNLRRDEWDQPISAAALKLRDFGETHPGSYAMGDRAGTVGYVLGHPLLQLEGLVGGNRVLSAVRNRQNLLAFLRSNKIAYYVSTNLNRDRNGCFEAREPAKAGAAALHMTATLCLKPVDEFSLDENGAAMTTRVFKINGLAL</sequence>
<dbReference type="AlphaFoldDB" id="A0A3D9YYL0"/>
<feature type="transmembrane region" description="Helical" evidence="1">
    <location>
        <begin position="87"/>
        <end position="106"/>
    </location>
</feature>
<evidence type="ECO:0000313" key="2">
    <source>
        <dbReference type="EMBL" id="REF87844.1"/>
    </source>
</evidence>
<organism evidence="2 3">
    <name type="scientific">Methylovirgula ligni</name>
    <dbReference type="NCBI Taxonomy" id="569860"/>
    <lineage>
        <taxon>Bacteria</taxon>
        <taxon>Pseudomonadati</taxon>
        <taxon>Pseudomonadota</taxon>
        <taxon>Alphaproteobacteria</taxon>
        <taxon>Hyphomicrobiales</taxon>
        <taxon>Beijerinckiaceae</taxon>
        <taxon>Methylovirgula</taxon>
    </lineage>
</organism>
<feature type="transmembrane region" description="Helical" evidence="1">
    <location>
        <begin position="196"/>
        <end position="218"/>
    </location>
</feature>
<feature type="transmembrane region" description="Helical" evidence="1">
    <location>
        <begin position="118"/>
        <end position="136"/>
    </location>
</feature>
<reference evidence="2 3" key="1">
    <citation type="submission" date="2018-08" db="EMBL/GenBank/DDBJ databases">
        <title>Genomic Encyclopedia of Type Strains, Phase IV (KMG-IV): sequencing the most valuable type-strain genomes for metagenomic binning, comparative biology and taxonomic classification.</title>
        <authorList>
            <person name="Goeker M."/>
        </authorList>
    </citation>
    <scope>NUCLEOTIDE SEQUENCE [LARGE SCALE GENOMIC DNA]</scope>
    <source>
        <strain evidence="2 3">BW863</strain>
    </source>
</reference>
<proteinExistence type="predicted"/>
<feature type="transmembrane region" description="Helical" evidence="1">
    <location>
        <begin position="238"/>
        <end position="264"/>
    </location>
</feature>
<dbReference type="Proteomes" id="UP000256900">
    <property type="component" value="Unassembled WGS sequence"/>
</dbReference>